<dbReference type="GO" id="GO:0046872">
    <property type="term" value="F:metal ion binding"/>
    <property type="evidence" value="ECO:0007669"/>
    <property type="project" value="UniProtKB-KW"/>
</dbReference>
<keyword evidence="5" id="KW-0808">Transferase</keyword>
<sequence>MVTTVSVALDWTPNTNHTGFYVAKQLGLYQRAGLDVQLLSPHIDNYQDTPAARVASKQAIFAVTPSETVISYHTQPGKPKLQAVATILSSDTSVVATLKSSGIDRPSKLDGKVYASYGARYEGRIVQQLIKNDGGKGDYQEVTPAKLGIWNTLLAGKADATWIFEAWEGIEAKQKGVELNAFRLGDYGVPYGYSPLLVAHPDTLREQPDVVRAFLAATAEGFRTAASQPEQAAQHLVSLAGQENASPLLPVPLDLDMVTASQRLLQKHYLDANKEWGRMEKGRWDTFLDWLSQQGLLTTAVQSRSPEDGVSVTLDDLRQGKAGEPVPRETISSDQLFTNDFLPGAKAT</sequence>
<evidence type="ECO:0000256" key="9">
    <source>
        <dbReference type="ARBA" id="ARBA00023004"/>
    </source>
</evidence>
<dbReference type="PANTHER" id="PTHR31528">
    <property type="entry name" value="4-AMINO-5-HYDROXYMETHYL-2-METHYLPYRIMIDINE PHOSPHATE SYNTHASE THI11-RELATED"/>
    <property type="match status" value="1"/>
</dbReference>
<comment type="subunit">
    <text evidence="4">Homodimer.</text>
</comment>
<evidence type="ECO:0000256" key="8">
    <source>
        <dbReference type="ARBA" id="ARBA00022977"/>
    </source>
</evidence>
<keyword evidence="8" id="KW-0784">Thiamine biosynthesis</keyword>
<comment type="function">
    <text evidence="1">Responsible for the formation of the pyrimidine heterocycle in the thiamine biosynthesis pathway. Catalyzes the formation of hydroxymethylpyrimidine phosphate (HMP-P) from histidine and pyridoxal phosphate (PLP). The protein uses PLP and the active site histidine to form HMP-P, generating an inactive enzyme. The enzyme can only undergo a single turnover, which suggests it is a suicide enzyme.</text>
</comment>
<comment type="pathway">
    <text evidence="2">Cofactor biosynthesis; thiamine diphosphate biosynthesis.</text>
</comment>
<dbReference type="Pfam" id="PF09084">
    <property type="entry name" value="NMT1"/>
    <property type="match status" value="1"/>
</dbReference>
<evidence type="ECO:0000256" key="3">
    <source>
        <dbReference type="ARBA" id="ARBA00009406"/>
    </source>
</evidence>
<keyword evidence="9" id="KW-0408">Iron</keyword>
<gene>
    <name evidence="13" type="ORF">WJX72_001872</name>
</gene>
<comment type="catalytic activity">
    <reaction evidence="11">
        <text>N(6)-(pyridoxal phosphate)-L-lysyl-[4-amino-5-hydroxymethyl-2-methylpyrimidine phosphate synthase] + L-histidyl-[4-amino-5-hydroxymethyl-2-methylpyrimidine phosphate synthase] + 2 Fe(3+) + 4 H2O = L-lysyl-[4-amino-5-hydroxymethyl-2-methylpyrimidine phosphate synthase] + (2S)-2-amino-5-hydroxy-4-oxopentanoyl-[4-amino-5-hydroxymethyl-2-methylpyrimidine phosphate synthase] + 4-amino-2-methyl-5-(phosphooxymethyl)pyrimidine + 3-oxopropanoate + 2 Fe(2+) + 2 H(+)</text>
        <dbReference type="Rhea" id="RHEA:65756"/>
        <dbReference type="Rhea" id="RHEA-COMP:16892"/>
        <dbReference type="Rhea" id="RHEA-COMP:16893"/>
        <dbReference type="Rhea" id="RHEA-COMP:16894"/>
        <dbReference type="Rhea" id="RHEA-COMP:16895"/>
        <dbReference type="ChEBI" id="CHEBI:15377"/>
        <dbReference type="ChEBI" id="CHEBI:15378"/>
        <dbReference type="ChEBI" id="CHEBI:29033"/>
        <dbReference type="ChEBI" id="CHEBI:29034"/>
        <dbReference type="ChEBI" id="CHEBI:29969"/>
        <dbReference type="ChEBI" id="CHEBI:29979"/>
        <dbReference type="ChEBI" id="CHEBI:33190"/>
        <dbReference type="ChEBI" id="CHEBI:58354"/>
        <dbReference type="ChEBI" id="CHEBI:143915"/>
        <dbReference type="ChEBI" id="CHEBI:157692"/>
    </reaction>
    <physiologicalReaction direction="left-to-right" evidence="11">
        <dbReference type="Rhea" id="RHEA:65757"/>
    </physiologicalReaction>
</comment>
<keyword evidence="14" id="KW-1185">Reference proteome</keyword>
<dbReference type="GO" id="GO:0016740">
    <property type="term" value="F:transferase activity"/>
    <property type="evidence" value="ECO:0007669"/>
    <property type="project" value="UniProtKB-KW"/>
</dbReference>
<comment type="caution">
    <text evidence="13">The sequence shown here is derived from an EMBL/GenBank/DDBJ whole genome shotgun (WGS) entry which is preliminary data.</text>
</comment>
<dbReference type="InterPro" id="IPR015168">
    <property type="entry name" value="SsuA/THI5"/>
</dbReference>
<keyword evidence="6" id="KW-0479">Metal-binding</keyword>
<evidence type="ECO:0000313" key="13">
    <source>
        <dbReference type="EMBL" id="KAK9809928.1"/>
    </source>
</evidence>
<evidence type="ECO:0000313" key="14">
    <source>
        <dbReference type="Proteomes" id="UP001489004"/>
    </source>
</evidence>
<reference evidence="13 14" key="1">
    <citation type="journal article" date="2024" name="Nat. Commun.">
        <title>Phylogenomics reveals the evolutionary origins of lichenization in chlorophyte algae.</title>
        <authorList>
            <person name="Puginier C."/>
            <person name="Libourel C."/>
            <person name="Otte J."/>
            <person name="Skaloud P."/>
            <person name="Haon M."/>
            <person name="Grisel S."/>
            <person name="Petersen M."/>
            <person name="Berrin J.G."/>
            <person name="Delaux P.M."/>
            <person name="Dal Grande F."/>
            <person name="Keller J."/>
        </authorList>
    </citation>
    <scope>NUCLEOTIDE SEQUENCE [LARGE SCALE GENOMIC DNA]</scope>
    <source>
        <strain evidence="13 14">SAG 2043</strain>
    </source>
</reference>
<dbReference type="Proteomes" id="UP001489004">
    <property type="component" value="Unassembled WGS sequence"/>
</dbReference>
<organism evidence="13 14">
    <name type="scientific">[Myrmecia] bisecta</name>
    <dbReference type="NCBI Taxonomy" id="41462"/>
    <lineage>
        <taxon>Eukaryota</taxon>
        <taxon>Viridiplantae</taxon>
        <taxon>Chlorophyta</taxon>
        <taxon>core chlorophytes</taxon>
        <taxon>Trebouxiophyceae</taxon>
        <taxon>Trebouxiales</taxon>
        <taxon>Trebouxiaceae</taxon>
        <taxon>Myrmecia</taxon>
    </lineage>
</organism>
<dbReference type="EMBL" id="JALJOR010000010">
    <property type="protein sequence ID" value="KAK9809928.1"/>
    <property type="molecule type" value="Genomic_DNA"/>
</dbReference>
<dbReference type="Gene3D" id="3.40.190.10">
    <property type="entry name" value="Periplasmic binding protein-like II"/>
    <property type="match status" value="2"/>
</dbReference>
<dbReference type="AlphaFoldDB" id="A0AAW1PJ81"/>
<evidence type="ECO:0000256" key="6">
    <source>
        <dbReference type="ARBA" id="ARBA00022723"/>
    </source>
</evidence>
<dbReference type="GO" id="GO:0009228">
    <property type="term" value="P:thiamine biosynthetic process"/>
    <property type="evidence" value="ECO:0007669"/>
    <property type="project" value="UniProtKB-KW"/>
</dbReference>
<evidence type="ECO:0000256" key="4">
    <source>
        <dbReference type="ARBA" id="ARBA00011738"/>
    </source>
</evidence>
<protein>
    <recommendedName>
        <fullName evidence="10">Thiamine pyrimidine synthase</fullName>
    </recommendedName>
</protein>
<dbReference type="SUPFAM" id="SSF53850">
    <property type="entry name" value="Periplasmic binding protein-like II"/>
    <property type="match status" value="1"/>
</dbReference>
<evidence type="ECO:0000256" key="5">
    <source>
        <dbReference type="ARBA" id="ARBA00022679"/>
    </source>
</evidence>
<dbReference type="PANTHER" id="PTHR31528:SF1">
    <property type="entry name" value="4-AMINO-5-HYDROXYMETHYL-2-METHYLPYRIMIDINE PHOSPHATE SYNTHASE THI11-RELATED"/>
    <property type="match status" value="1"/>
</dbReference>
<evidence type="ECO:0000256" key="11">
    <source>
        <dbReference type="ARBA" id="ARBA00048179"/>
    </source>
</evidence>
<evidence type="ECO:0000256" key="2">
    <source>
        <dbReference type="ARBA" id="ARBA00004948"/>
    </source>
</evidence>
<name>A0AAW1PJ81_9CHLO</name>
<evidence type="ECO:0000259" key="12">
    <source>
        <dbReference type="Pfam" id="PF09084"/>
    </source>
</evidence>
<evidence type="ECO:0000256" key="7">
    <source>
        <dbReference type="ARBA" id="ARBA00022898"/>
    </source>
</evidence>
<accession>A0AAW1PJ81</accession>
<proteinExistence type="inferred from homology"/>
<evidence type="ECO:0000256" key="10">
    <source>
        <dbReference type="ARBA" id="ARBA00033171"/>
    </source>
</evidence>
<comment type="similarity">
    <text evidence="3">Belongs to the NMT1/THI5 family.</text>
</comment>
<feature type="domain" description="SsuA/THI5-like" evidence="12">
    <location>
        <begin position="14"/>
        <end position="232"/>
    </location>
</feature>
<dbReference type="InterPro" id="IPR027939">
    <property type="entry name" value="NMT1/THI5"/>
</dbReference>
<evidence type="ECO:0000256" key="1">
    <source>
        <dbReference type="ARBA" id="ARBA00003469"/>
    </source>
</evidence>
<keyword evidence="7" id="KW-0663">Pyridoxal phosphate</keyword>